<evidence type="ECO:0000313" key="19">
    <source>
        <dbReference type="EMBL" id="QKN24163.1"/>
    </source>
</evidence>
<keyword evidence="8 17" id="KW-0808">Transferase</keyword>
<evidence type="ECO:0000256" key="13">
    <source>
        <dbReference type="ARBA" id="ARBA00049229"/>
    </source>
</evidence>
<dbReference type="EMBL" id="CP046051">
    <property type="protein sequence ID" value="QKN24163.1"/>
    <property type="molecule type" value="Genomic_DNA"/>
</dbReference>
<gene>
    <name evidence="19" type="ORF">GJQ69_06505</name>
</gene>
<comment type="catalytic activity">
    <reaction evidence="12 17">
        <text>L-isoleucine + 2-oxoglutarate = (S)-3-methyl-2-oxopentanoate + L-glutamate</text>
        <dbReference type="Rhea" id="RHEA:24801"/>
        <dbReference type="ChEBI" id="CHEBI:16810"/>
        <dbReference type="ChEBI" id="CHEBI:29985"/>
        <dbReference type="ChEBI" id="CHEBI:35146"/>
        <dbReference type="ChEBI" id="CHEBI:58045"/>
        <dbReference type="EC" id="2.6.1.42"/>
    </reaction>
</comment>
<comment type="catalytic activity">
    <reaction evidence="11 17">
        <text>L-valine + 2-oxoglutarate = 3-methyl-2-oxobutanoate + L-glutamate</text>
        <dbReference type="Rhea" id="RHEA:24813"/>
        <dbReference type="ChEBI" id="CHEBI:11851"/>
        <dbReference type="ChEBI" id="CHEBI:16810"/>
        <dbReference type="ChEBI" id="CHEBI:29985"/>
        <dbReference type="ChEBI" id="CHEBI:57762"/>
        <dbReference type="EC" id="2.6.1.42"/>
    </reaction>
</comment>
<evidence type="ECO:0000256" key="10">
    <source>
        <dbReference type="ARBA" id="ARBA00023304"/>
    </source>
</evidence>
<dbReference type="PANTHER" id="PTHR11825">
    <property type="entry name" value="SUBGROUP IIII AMINOTRANSFERASE"/>
    <property type="match status" value="1"/>
</dbReference>
<dbReference type="NCBIfam" id="NF009897">
    <property type="entry name" value="PRK13357.1"/>
    <property type="match status" value="1"/>
</dbReference>
<evidence type="ECO:0000256" key="12">
    <source>
        <dbReference type="ARBA" id="ARBA00048798"/>
    </source>
</evidence>
<evidence type="ECO:0000256" key="4">
    <source>
        <dbReference type="ARBA" id="ARBA00005072"/>
    </source>
</evidence>
<dbReference type="GO" id="GO:0009099">
    <property type="term" value="P:L-valine biosynthetic process"/>
    <property type="evidence" value="ECO:0007669"/>
    <property type="project" value="UniProtKB-UniPathway"/>
</dbReference>
<evidence type="ECO:0000256" key="3">
    <source>
        <dbReference type="ARBA" id="ARBA00004931"/>
    </source>
</evidence>
<keyword evidence="9 16" id="KW-0663">Pyridoxal phosphate</keyword>
<dbReference type="EC" id="2.6.1.42" evidence="17"/>
<dbReference type="InterPro" id="IPR043132">
    <property type="entry name" value="BCAT-like_C"/>
</dbReference>
<evidence type="ECO:0000256" key="5">
    <source>
        <dbReference type="ARBA" id="ARBA00009320"/>
    </source>
</evidence>
<evidence type="ECO:0000256" key="17">
    <source>
        <dbReference type="RuleBase" id="RU004517"/>
    </source>
</evidence>
<dbReference type="PANTHER" id="PTHR11825:SF44">
    <property type="entry name" value="BRANCHED-CHAIN-AMINO-ACID AMINOTRANSFERASE"/>
    <property type="match status" value="1"/>
</dbReference>
<evidence type="ECO:0000256" key="18">
    <source>
        <dbReference type="RuleBase" id="RU004519"/>
    </source>
</evidence>
<dbReference type="GO" id="GO:0009098">
    <property type="term" value="P:L-leucine biosynthetic process"/>
    <property type="evidence" value="ECO:0007669"/>
    <property type="project" value="UniProtKB-UniPathway"/>
</dbReference>
<evidence type="ECO:0000256" key="11">
    <source>
        <dbReference type="ARBA" id="ARBA00048212"/>
    </source>
</evidence>
<dbReference type="GO" id="GO:0009097">
    <property type="term" value="P:isoleucine biosynthetic process"/>
    <property type="evidence" value="ECO:0007669"/>
    <property type="project" value="UniProtKB-UniPathway"/>
</dbReference>
<dbReference type="PIRSF" id="PIRSF006468">
    <property type="entry name" value="BCAT1"/>
    <property type="match status" value="1"/>
</dbReference>
<sequence length="356" mass="39651">MQEIRYELTKTPKKKPAPGDPLPFGSIFTDHMFVMDYTAGTGWHDPRIVPYAPLQLDPAAIVLHYAQESFEGLKAYRTPDGSIQLFRPDRNAVRFKSTNERMVMPVVPEEDFVTAVKALVKTEKDWVPSQPGESLYIRPFCIATEAHLGVKPSNTYKFMVICCPVAAYYPTGLNPVKIYVEDKYVRATPGGTGYIKCGGNYAASLISQEIAESIGYSQTLWLDGVERKYVEEVGSMNCFFKIDGTIYTAPTIGTVLPGVTRMSCIDLLKKWGYNVSEERLPVADVMKASREGKLEEVFGTGTAAVISPVGVLKYKDEVAQINNGEIGEVTQRLYDTLTGIQWGRLPDDMHWTTKVC</sequence>
<dbReference type="Proteomes" id="UP000501316">
    <property type="component" value="Chromosome"/>
</dbReference>
<comment type="pathway">
    <text evidence="2 18">Amino-acid biosynthesis; L-isoleucine biosynthesis; L-isoleucine from 2-oxobutanoate: step 4/4.</text>
</comment>
<comment type="catalytic activity">
    <reaction evidence="13 17">
        <text>L-leucine + 2-oxoglutarate = 4-methyl-2-oxopentanoate + L-glutamate</text>
        <dbReference type="Rhea" id="RHEA:18321"/>
        <dbReference type="ChEBI" id="CHEBI:16810"/>
        <dbReference type="ChEBI" id="CHEBI:17865"/>
        <dbReference type="ChEBI" id="CHEBI:29985"/>
        <dbReference type="ChEBI" id="CHEBI:57427"/>
        <dbReference type="EC" id="2.6.1.42"/>
    </reaction>
</comment>
<dbReference type="InterPro" id="IPR043131">
    <property type="entry name" value="BCAT-like_N"/>
</dbReference>
<dbReference type="KEGG" id="clf:GJQ69_06505"/>
<reference evidence="19 20" key="1">
    <citation type="submission" date="2019-11" db="EMBL/GenBank/DDBJ databases">
        <authorList>
            <person name="Ren C."/>
            <person name="Wang H."/>
            <person name="Xu Y."/>
        </authorList>
    </citation>
    <scope>NUCLEOTIDE SEQUENCE [LARGE SCALE GENOMIC DNA]</scope>
    <source>
        <strain evidence="19 20">LBM 19010</strain>
    </source>
</reference>
<keyword evidence="6 17" id="KW-0032">Aminotransferase</keyword>
<keyword evidence="7 17" id="KW-0028">Amino-acid biosynthesis</keyword>
<dbReference type="GO" id="GO:0004084">
    <property type="term" value="F:branched-chain-amino-acid transaminase activity"/>
    <property type="evidence" value="ECO:0007669"/>
    <property type="project" value="UniProtKB-EC"/>
</dbReference>
<dbReference type="UniPathway" id="UPA00048">
    <property type="reaction ID" value="UER00073"/>
</dbReference>
<evidence type="ECO:0000256" key="8">
    <source>
        <dbReference type="ARBA" id="ARBA00022679"/>
    </source>
</evidence>
<evidence type="ECO:0000256" key="14">
    <source>
        <dbReference type="PIRSR" id="PIRSR006468-1"/>
    </source>
</evidence>
<dbReference type="Gene3D" id="3.20.10.10">
    <property type="entry name" value="D-amino Acid Aminotransferase, subunit A, domain 2"/>
    <property type="match status" value="1"/>
</dbReference>
<dbReference type="UniPathway" id="UPA00047">
    <property type="reaction ID" value="UER00058"/>
</dbReference>
<comment type="cofactor">
    <cofactor evidence="1 16">
        <name>pyridoxal 5'-phosphate</name>
        <dbReference type="ChEBI" id="CHEBI:597326"/>
    </cofactor>
</comment>
<keyword evidence="10 17" id="KW-0100">Branched-chain amino acid biosynthesis</keyword>
<evidence type="ECO:0000256" key="9">
    <source>
        <dbReference type="ARBA" id="ARBA00022898"/>
    </source>
</evidence>
<dbReference type="RefSeq" id="WP_086035509.1">
    <property type="nucleotide sequence ID" value="NZ_CP046051.1"/>
</dbReference>
<protein>
    <recommendedName>
        <fullName evidence="17">Branched-chain-amino-acid aminotransferase</fullName>
        <ecNumber evidence="17">2.6.1.42</ecNumber>
    </recommendedName>
</protein>
<evidence type="ECO:0000256" key="7">
    <source>
        <dbReference type="ARBA" id="ARBA00022605"/>
    </source>
</evidence>
<name>A0A859DV21_9FIRM</name>
<dbReference type="InterPro" id="IPR001544">
    <property type="entry name" value="Aminotrans_IV"/>
</dbReference>
<evidence type="ECO:0000313" key="20">
    <source>
        <dbReference type="Proteomes" id="UP000501316"/>
    </source>
</evidence>
<accession>A0A859DV21</accession>
<dbReference type="InterPro" id="IPR018300">
    <property type="entry name" value="Aminotrans_IV_CS"/>
</dbReference>
<evidence type="ECO:0000256" key="2">
    <source>
        <dbReference type="ARBA" id="ARBA00004824"/>
    </source>
</evidence>
<comment type="pathway">
    <text evidence="4 18">Amino-acid biosynthesis; L-leucine biosynthesis; L-leucine from 3-methyl-2-oxobutanoate: step 4/4.</text>
</comment>
<dbReference type="Pfam" id="PF01063">
    <property type="entry name" value="Aminotran_4"/>
    <property type="match status" value="1"/>
</dbReference>
<dbReference type="CDD" id="cd01557">
    <property type="entry name" value="BCAT_beta_family"/>
    <property type="match status" value="1"/>
</dbReference>
<proteinExistence type="inferred from homology"/>
<feature type="modified residue" description="N6-(pyridoxal phosphate)lysine" evidence="14">
    <location>
        <position position="196"/>
    </location>
</feature>
<dbReference type="PROSITE" id="PS00770">
    <property type="entry name" value="AA_TRANSFER_CLASS_4"/>
    <property type="match status" value="1"/>
</dbReference>
<dbReference type="UniPathway" id="UPA00049">
    <property type="reaction ID" value="UER00062"/>
</dbReference>
<evidence type="ECO:0000256" key="15">
    <source>
        <dbReference type="RuleBase" id="RU004106"/>
    </source>
</evidence>
<comment type="similarity">
    <text evidence="5 15">Belongs to the class-IV pyridoxal-phosphate-dependent aminotransferase family.</text>
</comment>
<evidence type="ECO:0000256" key="1">
    <source>
        <dbReference type="ARBA" id="ARBA00001933"/>
    </source>
</evidence>
<dbReference type="SUPFAM" id="SSF56752">
    <property type="entry name" value="D-aminoacid aminotransferase-like PLP-dependent enzymes"/>
    <property type="match status" value="1"/>
</dbReference>
<dbReference type="Gene3D" id="3.30.470.10">
    <property type="match status" value="1"/>
</dbReference>
<evidence type="ECO:0000256" key="6">
    <source>
        <dbReference type="ARBA" id="ARBA00022576"/>
    </source>
</evidence>
<evidence type="ECO:0000256" key="16">
    <source>
        <dbReference type="RuleBase" id="RU004516"/>
    </source>
</evidence>
<dbReference type="NCBIfam" id="TIGR01123">
    <property type="entry name" value="ilvE_II"/>
    <property type="match status" value="1"/>
</dbReference>
<dbReference type="InterPro" id="IPR033939">
    <property type="entry name" value="BCAT_family"/>
</dbReference>
<dbReference type="InterPro" id="IPR036038">
    <property type="entry name" value="Aminotransferase-like"/>
</dbReference>
<comment type="pathway">
    <text evidence="3 18">Amino-acid biosynthesis; L-valine biosynthesis; L-valine from pyruvate: step 4/4.</text>
</comment>
<organism evidence="19 20">
    <name type="scientific">Caproicibacterium lactatifermentans</name>
    <dbReference type="NCBI Taxonomy" id="2666138"/>
    <lineage>
        <taxon>Bacteria</taxon>
        <taxon>Bacillati</taxon>
        <taxon>Bacillota</taxon>
        <taxon>Clostridia</taxon>
        <taxon>Eubacteriales</taxon>
        <taxon>Oscillospiraceae</taxon>
        <taxon>Caproicibacterium</taxon>
    </lineage>
</organism>
<dbReference type="AlphaFoldDB" id="A0A859DV21"/>
<dbReference type="InterPro" id="IPR005786">
    <property type="entry name" value="B_amino_transII"/>
</dbReference>